<dbReference type="AlphaFoldDB" id="A0A8H6VDY2"/>
<dbReference type="EMBL" id="JABCIY010000204">
    <property type="protein sequence ID" value="KAF7188773.1"/>
    <property type="molecule type" value="Genomic_DNA"/>
</dbReference>
<reference evidence="3" key="1">
    <citation type="submission" date="2020-04" db="EMBL/GenBank/DDBJ databases">
        <title>Draft genome resource of the tomato pathogen Pseudocercospora fuligena.</title>
        <authorList>
            <person name="Zaccaron A."/>
        </authorList>
    </citation>
    <scope>NUCLEOTIDE SEQUENCE</scope>
    <source>
        <strain evidence="3">PF001</strain>
    </source>
</reference>
<keyword evidence="4" id="KW-1185">Reference proteome</keyword>
<evidence type="ECO:0000313" key="4">
    <source>
        <dbReference type="Proteomes" id="UP000660729"/>
    </source>
</evidence>
<feature type="transmembrane region" description="Helical" evidence="2">
    <location>
        <begin position="46"/>
        <end position="67"/>
    </location>
</feature>
<gene>
    <name evidence="3" type="ORF">HII31_09696</name>
</gene>
<dbReference type="Proteomes" id="UP000660729">
    <property type="component" value="Unassembled WGS sequence"/>
</dbReference>
<comment type="caution">
    <text evidence="3">The sequence shown here is derived from an EMBL/GenBank/DDBJ whole genome shotgun (WGS) entry which is preliminary data.</text>
</comment>
<organism evidence="3 4">
    <name type="scientific">Pseudocercospora fuligena</name>
    <dbReference type="NCBI Taxonomy" id="685502"/>
    <lineage>
        <taxon>Eukaryota</taxon>
        <taxon>Fungi</taxon>
        <taxon>Dikarya</taxon>
        <taxon>Ascomycota</taxon>
        <taxon>Pezizomycotina</taxon>
        <taxon>Dothideomycetes</taxon>
        <taxon>Dothideomycetidae</taxon>
        <taxon>Mycosphaerellales</taxon>
        <taxon>Mycosphaerellaceae</taxon>
        <taxon>Pseudocercospora</taxon>
    </lineage>
</organism>
<evidence type="ECO:0000256" key="2">
    <source>
        <dbReference type="SAM" id="Phobius"/>
    </source>
</evidence>
<proteinExistence type="predicted"/>
<accession>A0A8H6VDY2</accession>
<sequence length="193" mass="21114">MAFRNTSRDDVTMSGGALHNASQGILRMTGGWGNVSGPGLFMVRTIFTGTLSAVTMGIVGASCGAIVWGTATLPFLVCSCSGFIFGALGFYKDAVRQALINVDRYPRLLQLHLDMNFPWRGWNQYRTSELTSHYFRRSWVSTSMLICAWLTAQPALDEIGEARERHLIEAAAQPGGARDTGVDATYDKPEDVK</sequence>
<evidence type="ECO:0000313" key="3">
    <source>
        <dbReference type="EMBL" id="KAF7188773.1"/>
    </source>
</evidence>
<name>A0A8H6VDY2_9PEZI</name>
<protein>
    <submittedName>
        <fullName evidence="3">Uncharacterized protein</fullName>
    </submittedName>
</protein>
<feature type="region of interest" description="Disordered" evidence="1">
    <location>
        <begin position="172"/>
        <end position="193"/>
    </location>
</feature>
<keyword evidence="2" id="KW-0472">Membrane</keyword>
<feature type="transmembrane region" description="Helical" evidence="2">
    <location>
        <begin position="73"/>
        <end position="91"/>
    </location>
</feature>
<keyword evidence="2" id="KW-0812">Transmembrane</keyword>
<dbReference type="OrthoDB" id="5403641at2759"/>
<keyword evidence="2" id="KW-1133">Transmembrane helix</keyword>
<evidence type="ECO:0000256" key="1">
    <source>
        <dbReference type="SAM" id="MobiDB-lite"/>
    </source>
</evidence>